<feature type="chain" id="PRO_5001500255" evidence="2">
    <location>
        <begin position="33"/>
        <end position="211"/>
    </location>
</feature>
<feature type="region of interest" description="Disordered" evidence="1">
    <location>
        <begin position="68"/>
        <end position="91"/>
    </location>
</feature>
<feature type="signal peptide" evidence="2">
    <location>
        <begin position="1"/>
        <end position="32"/>
    </location>
</feature>
<evidence type="ECO:0000256" key="2">
    <source>
        <dbReference type="SAM" id="SignalP"/>
    </source>
</evidence>
<accession>A0A017TEG3</accession>
<organism evidence="3 4">
    <name type="scientific">Chondromyces apiculatus DSM 436</name>
    <dbReference type="NCBI Taxonomy" id="1192034"/>
    <lineage>
        <taxon>Bacteria</taxon>
        <taxon>Pseudomonadati</taxon>
        <taxon>Myxococcota</taxon>
        <taxon>Polyangia</taxon>
        <taxon>Polyangiales</taxon>
        <taxon>Polyangiaceae</taxon>
        <taxon>Chondromyces</taxon>
    </lineage>
</organism>
<sequence>MISAQKLPRPLLLTTLAGATLAVLATLRPATADPVVTPPLTSTTAMPLASATAMPLASATATPGAPLPLSLQLTDWPASAPSERPTPTAWEQAPAVSLTRLHRSCRAARLREWLRVTCHVVAPDGIMSLRVLGGSDEGVALADAPPRRDPDGSKHEGVHVVLPVRPGDRRVLQIALPEFPGLRSYTPEENGVLVISALWLPGATGPTIVVD</sequence>
<gene>
    <name evidence="3" type="ORF">CAP_8179</name>
</gene>
<proteinExistence type="predicted"/>
<dbReference type="EMBL" id="ASRX01000008">
    <property type="protein sequence ID" value="EYF07678.1"/>
    <property type="molecule type" value="Genomic_DNA"/>
</dbReference>
<keyword evidence="2" id="KW-0732">Signal</keyword>
<dbReference type="AlphaFoldDB" id="A0A017TEG3"/>
<evidence type="ECO:0000313" key="3">
    <source>
        <dbReference type="EMBL" id="EYF07678.1"/>
    </source>
</evidence>
<evidence type="ECO:0000256" key="1">
    <source>
        <dbReference type="SAM" id="MobiDB-lite"/>
    </source>
</evidence>
<dbReference type="OrthoDB" id="5513022at2"/>
<keyword evidence="4" id="KW-1185">Reference proteome</keyword>
<protein>
    <submittedName>
        <fullName evidence="3">Outer membrane component of tripartite multidrug resistance system</fullName>
    </submittedName>
</protein>
<evidence type="ECO:0000313" key="4">
    <source>
        <dbReference type="Proteomes" id="UP000019678"/>
    </source>
</evidence>
<name>A0A017TEG3_9BACT</name>
<dbReference type="RefSeq" id="WP_052374285.1">
    <property type="nucleotide sequence ID" value="NZ_ASRX01000008.1"/>
</dbReference>
<dbReference type="Proteomes" id="UP000019678">
    <property type="component" value="Unassembled WGS sequence"/>
</dbReference>
<dbReference type="STRING" id="1192034.CAP_8179"/>
<comment type="caution">
    <text evidence="3">The sequence shown here is derived from an EMBL/GenBank/DDBJ whole genome shotgun (WGS) entry which is preliminary data.</text>
</comment>
<reference evidence="3 4" key="1">
    <citation type="submission" date="2013-05" db="EMBL/GenBank/DDBJ databases">
        <title>Genome assembly of Chondromyces apiculatus DSM 436.</title>
        <authorList>
            <person name="Sharma G."/>
            <person name="Khatri I."/>
            <person name="Kaur C."/>
            <person name="Mayilraj S."/>
            <person name="Subramanian S."/>
        </authorList>
    </citation>
    <scope>NUCLEOTIDE SEQUENCE [LARGE SCALE GENOMIC DNA]</scope>
    <source>
        <strain evidence="3 4">DSM 436</strain>
    </source>
</reference>